<feature type="region of interest" description="Disordered" evidence="1">
    <location>
        <begin position="324"/>
        <end position="379"/>
    </location>
</feature>
<dbReference type="OrthoDB" id="2283785at2759"/>
<evidence type="ECO:0000256" key="1">
    <source>
        <dbReference type="SAM" id="MobiDB-lite"/>
    </source>
</evidence>
<sequence length="506" mass="55799">MVLRAGGDGGSAAMSANMDALRNKVAVDVVIDGHYTAKVYTSGSAIIGRAEIRPLRDVSFHLFEIVLVGTAATRLDFVQQFPAHSARNFLKLRMPIALRDLPEDNTFRQGKTYTVPFHFVIPHQLTMGACTHRCSTDAVQAEHLRLPPTMGFWEDNDQSPDMSHVKYAIKVRAWSFFPGEGQMKLFEGQHVLKILPARPEDAPLDITWRDERYQLTNTKTIRKKLFSAKLGKVTASALQPAAVLLSADASRASQSSARINLDFDPASAEMAPPKVHAVSAKLASTTYFSLNPVEDLPNLGPRANHLSYPSLSYTTTTPLFSKQTSQVSWEKHERRATHLRRDSGYSSPHLEDDAGDTEGSEGAGQGRRGSLGKASKKKQPTCPFKYTATVEVPFTVPTMNKKIFLPTFHSCLISRSYVLQLTLSVGPNNTSIPLLLPLQIGVQDSYDPQLYGEELPSFETAMAQTEAAQVDADLQPRLLRVPPLELQGGSELPRYDTFRGQHVSVV</sequence>
<dbReference type="HOGENOM" id="CLU_032323_1_0_1"/>
<dbReference type="EMBL" id="KL648402">
    <property type="protein sequence ID" value="KEY70939.1"/>
    <property type="molecule type" value="Genomic_DNA"/>
</dbReference>
<evidence type="ECO:0000313" key="3">
    <source>
        <dbReference type="Proteomes" id="UP000028045"/>
    </source>
</evidence>
<name>A0A084B060_STACB</name>
<dbReference type="InterPro" id="IPR039634">
    <property type="entry name" value="Bul1-like"/>
</dbReference>
<proteinExistence type="predicted"/>
<dbReference type="Proteomes" id="UP000028045">
    <property type="component" value="Unassembled WGS sequence"/>
</dbReference>
<dbReference type="PANTHER" id="PTHR31904:SF1">
    <property type="entry name" value="BYPASS OF STOP CODON PROTEIN 5-RELATED"/>
    <property type="match status" value="1"/>
</dbReference>
<reference evidence="2 3" key="1">
    <citation type="journal article" date="2014" name="BMC Genomics">
        <title>Comparative genome sequencing reveals chemotype-specific gene clusters in the toxigenic black mold Stachybotrys.</title>
        <authorList>
            <person name="Semeiks J."/>
            <person name="Borek D."/>
            <person name="Otwinowski Z."/>
            <person name="Grishin N.V."/>
        </authorList>
    </citation>
    <scope>NUCLEOTIDE SEQUENCE [LARGE SCALE GENOMIC DNA]</scope>
    <source>
        <strain evidence="3">CBS 109288 / IBT 7711</strain>
    </source>
</reference>
<dbReference type="PANTHER" id="PTHR31904">
    <property type="entry name" value="BYPASS OF STOP CODON PROTEIN 5-RELATED"/>
    <property type="match status" value="1"/>
</dbReference>
<accession>A0A084B060</accession>
<organism evidence="2 3">
    <name type="scientific">Stachybotrys chartarum (strain CBS 109288 / IBT 7711)</name>
    <name type="common">Toxic black mold</name>
    <name type="synonym">Stilbospora chartarum</name>
    <dbReference type="NCBI Taxonomy" id="1280523"/>
    <lineage>
        <taxon>Eukaryota</taxon>
        <taxon>Fungi</taxon>
        <taxon>Dikarya</taxon>
        <taxon>Ascomycota</taxon>
        <taxon>Pezizomycotina</taxon>
        <taxon>Sordariomycetes</taxon>
        <taxon>Hypocreomycetidae</taxon>
        <taxon>Hypocreales</taxon>
        <taxon>Stachybotryaceae</taxon>
        <taxon>Stachybotrys</taxon>
    </lineage>
</organism>
<protein>
    <recommendedName>
        <fullName evidence="4">Arrestin-like N-terminal domain-containing protein</fullName>
    </recommendedName>
</protein>
<evidence type="ECO:0008006" key="4">
    <source>
        <dbReference type="Google" id="ProtNLM"/>
    </source>
</evidence>
<keyword evidence="3" id="KW-1185">Reference proteome</keyword>
<dbReference type="AlphaFoldDB" id="A0A084B060"/>
<gene>
    <name evidence="2" type="ORF">S7711_00779</name>
</gene>
<evidence type="ECO:0000313" key="2">
    <source>
        <dbReference type="EMBL" id="KEY70939.1"/>
    </source>
</evidence>